<accession>A0A426Y5C1</accession>
<dbReference type="EMBL" id="AMZH03014824">
    <property type="protein sequence ID" value="RRT46987.1"/>
    <property type="molecule type" value="Genomic_DNA"/>
</dbReference>
<evidence type="ECO:0000313" key="3">
    <source>
        <dbReference type="Proteomes" id="UP000287651"/>
    </source>
</evidence>
<reference evidence="2 3" key="1">
    <citation type="journal article" date="2014" name="Agronomy (Basel)">
        <title>A Draft Genome Sequence for Ensete ventricosum, the Drought-Tolerant Tree Against Hunger.</title>
        <authorList>
            <person name="Harrison J."/>
            <person name="Moore K.A."/>
            <person name="Paszkiewicz K."/>
            <person name="Jones T."/>
            <person name="Grant M."/>
            <person name="Ambacheew D."/>
            <person name="Muzemil S."/>
            <person name="Studholme D.J."/>
        </authorList>
    </citation>
    <scope>NUCLEOTIDE SEQUENCE [LARGE SCALE GENOMIC DNA]</scope>
</reference>
<evidence type="ECO:0000313" key="2">
    <source>
        <dbReference type="EMBL" id="RRT46987.1"/>
    </source>
</evidence>
<dbReference type="Proteomes" id="UP000287651">
    <property type="component" value="Unassembled WGS sequence"/>
</dbReference>
<name>A0A426Y5C1_ENSVE</name>
<organism evidence="2 3">
    <name type="scientific">Ensete ventricosum</name>
    <name type="common">Abyssinian banana</name>
    <name type="synonym">Musa ensete</name>
    <dbReference type="NCBI Taxonomy" id="4639"/>
    <lineage>
        <taxon>Eukaryota</taxon>
        <taxon>Viridiplantae</taxon>
        <taxon>Streptophyta</taxon>
        <taxon>Embryophyta</taxon>
        <taxon>Tracheophyta</taxon>
        <taxon>Spermatophyta</taxon>
        <taxon>Magnoliopsida</taxon>
        <taxon>Liliopsida</taxon>
        <taxon>Zingiberales</taxon>
        <taxon>Musaceae</taxon>
        <taxon>Ensete</taxon>
    </lineage>
</organism>
<dbReference type="AlphaFoldDB" id="A0A426Y5C1"/>
<comment type="caution">
    <text evidence="2">The sequence shown here is derived from an EMBL/GenBank/DDBJ whole genome shotgun (WGS) entry which is preliminary data.</text>
</comment>
<feature type="region of interest" description="Disordered" evidence="1">
    <location>
        <begin position="112"/>
        <end position="153"/>
    </location>
</feature>
<gene>
    <name evidence="2" type="ORF">B296_00051685</name>
</gene>
<sequence>MYSVHRMHTLAYAVSRDEACYLVHHATGRIGFVPQDLGVQFIDNVLRIVGDILQRRQPLLLLCIGEHGLKSPATSAQAFQAPALRPVQLRLVDTPSACLDLDQERDTPFRAYPLKQSMGVEDSSPSRWAGFERPAIGSNQKSLSSSCSSGGTE</sequence>
<proteinExistence type="predicted"/>
<feature type="compositionally biased region" description="Low complexity" evidence="1">
    <location>
        <begin position="137"/>
        <end position="153"/>
    </location>
</feature>
<protein>
    <submittedName>
        <fullName evidence="2">Uncharacterized protein</fullName>
    </submittedName>
</protein>
<evidence type="ECO:0000256" key="1">
    <source>
        <dbReference type="SAM" id="MobiDB-lite"/>
    </source>
</evidence>